<dbReference type="InterPro" id="IPR015947">
    <property type="entry name" value="PUA-like_sf"/>
</dbReference>
<feature type="domain" description="EVE" evidence="1">
    <location>
        <begin position="2"/>
        <end position="132"/>
    </location>
</feature>
<reference evidence="2 3" key="1">
    <citation type="submission" date="2018-06" db="EMBL/GenBank/DDBJ databases">
        <title>Genomic Encyclopedia of Archaeal and Bacterial Type Strains, Phase II (KMG-II): from individual species to whole genera.</title>
        <authorList>
            <person name="Goeker M."/>
        </authorList>
    </citation>
    <scope>NUCLEOTIDE SEQUENCE [LARGE SCALE GENOMIC DNA]</scope>
    <source>
        <strain evidence="2 3">DSM 23241</strain>
    </source>
</reference>
<dbReference type="PANTHER" id="PTHR14087:SF7">
    <property type="entry name" value="THYMOCYTE NUCLEAR PROTEIN 1"/>
    <property type="match status" value="1"/>
</dbReference>
<dbReference type="Pfam" id="PF01878">
    <property type="entry name" value="EVE"/>
    <property type="match status" value="1"/>
</dbReference>
<comment type="caution">
    <text evidence="2">The sequence shown here is derived from an EMBL/GenBank/DDBJ whole genome shotgun (WGS) entry which is preliminary data.</text>
</comment>
<dbReference type="SUPFAM" id="SSF88697">
    <property type="entry name" value="PUA domain-like"/>
    <property type="match status" value="1"/>
</dbReference>
<evidence type="ECO:0000313" key="3">
    <source>
        <dbReference type="Proteomes" id="UP000249720"/>
    </source>
</evidence>
<dbReference type="InterPro" id="IPR002740">
    <property type="entry name" value="EVE_domain"/>
</dbReference>
<keyword evidence="3" id="KW-1185">Reference proteome</keyword>
<accession>A0A2W7RY71</accession>
<dbReference type="Gene3D" id="3.10.590.10">
    <property type="entry name" value="ph1033 like domains"/>
    <property type="match status" value="1"/>
</dbReference>
<dbReference type="EMBL" id="QKZV01000001">
    <property type="protein sequence ID" value="PZX65728.1"/>
    <property type="molecule type" value="Genomic_DNA"/>
</dbReference>
<gene>
    <name evidence="2" type="ORF">LX80_00220</name>
</gene>
<proteinExistence type="predicted"/>
<dbReference type="CDD" id="cd21133">
    <property type="entry name" value="EVE"/>
    <property type="match status" value="1"/>
</dbReference>
<evidence type="ECO:0000313" key="2">
    <source>
        <dbReference type="EMBL" id="PZX65728.1"/>
    </source>
</evidence>
<dbReference type="RefSeq" id="WP_111293189.1">
    <property type="nucleotide sequence ID" value="NZ_QKZV01000001.1"/>
</dbReference>
<evidence type="ECO:0000259" key="1">
    <source>
        <dbReference type="Pfam" id="PF01878"/>
    </source>
</evidence>
<name>A0A2W7RY71_9BACT</name>
<dbReference type="PANTHER" id="PTHR14087">
    <property type="entry name" value="THYMOCYTE NUCLEAR PROTEIN 1"/>
    <property type="match status" value="1"/>
</dbReference>
<dbReference type="OrthoDB" id="9791347at2"/>
<organism evidence="2 3">
    <name type="scientific">Hydrotalea sandarakina</name>
    <dbReference type="NCBI Taxonomy" id="1004304"/>
    <lineage>
        <taxon>Bacteria</taxon>
        <taxon>Pseudomonadati</taxon>
        <taxon>Bacteroidota</taxon>
        <taxon>Chitinophagia</taxon>
        <taxon>Chitinophagales</taxon>
        <taxon>Chitinophagaceae</taxon>
        <taxon>Hydrotalea</taxon>
    </lineage>
</organism>
<dbReference type="AlphaFoldDB" id="A0A2W7RY71"/>
<dbReference type="InterPro" id="IPR047197">
    <property type="entry name" value="THYN1-like_EVE"/>
</dbReference>
<dbReference type="InterPro" id="IPR052181">
    <property type="entry name" value="5hmC_binding"/>
</dbReference>
<sequence>MQYWLVKSEPFKYSWEQFEKDGQTFWDGVRNYGARNNLKAMKKGDLVLWYHSNEGLAIVGIAQVIKEHYQDPTTPEPAWVVVDLKPYQKLNKPVTLAQVKADERLQNMDLVRLGRLSVQTVKPDEWKVILELSETKLKK</sequence>
<protein>
    <submittedName>
        <fullName evidence="2">Putative RNA-binding protein with PUA-like domain</fullName>
    </submittedName>
</protein>
<dbReference type="Proteomes" id="UP000249720">
    <property type="component" value="Unassembled WGS sequence"/>
</dbReference>